<evidence type="ECO:0000256" key="1">
    <source>
        <dbReference type="SAM" id="Phobius"/>
    </source>
</evidence>
<keyword evidence="1" id="KW-0812">Transmembrane</keyword>
<feature type="transmembrane region" description="Helical" evidence="1">
    <location>
        <begin position="48"/>
        <end position="67"/>
    </location>
</feature>
<dbReference type="Proteomes" id="UP000246004">
    <property type="component" value="Unassembled WGS sequence"/>
</dbReference>
<keyword evidence="1" id="KW-1133">Transmembrane helix</keyword>
<sequence>MKDNNFNNQFFNSMNNTNFMKMSKWIYLISFIFQWSILSMIINLFTLGMFRFIVFFIFILDGFSMLIRKNKTIKAPSFVLSVIWKILDHINLQNIIYKTSYYTHNFITKLKNTYNIIADKLRNTKQVLKKQKSKTNKYKKERMFNKFSDEIGKKVIVEYVNEDGCKLQKDFKYKDRLKSFINLLSREGYKDYTIFNIDPRLTPAYIIKTPNGDLVDVENDRIKISHNDSDYKFIMESWI</sequence>
<dbReference type="AlphaFoldDB" id="A0A2A2HDI9"/>
<evidence type="ECO:0000313" key="3">
    <source>
        <dbReference type="EMBL" id="PWL08433.1"/>
    </source>
</evidence>
<feature type="transmembrane region" description="Helical" evidence="1">
    <location>
        <begin position="25"/>
        <end position="42"/>
    </location>
</feature>
<accession>A0A2A2HDI9</accession>
<dbReference type="EMBL" id="LMVN01000015">
    <property type="protein sequence ID" value="PAV07445.1"/>
    <property type="molecule type" value="Genomic_DNA"/>
</dbReference>
<dbReference type="Proteomes" id="UP000217528">
    <property type="component" value="Unassembled WGS sequence"/>
</dbReference>
<reference evidence="3 5" key="1">
    <citation type="submission" date="2016-04" db="EMBL/GenBank/DDBJ databases">
        <title>Genome sequence of Methanosphaera cuniculi DSM 4103.</title>
        <authorList>
            <person name="Poehlein A."/>
            <person name="Seedorf H."/>
            <person name="Daniel R."/>
        </authorList>
    </citation>
    <scope>NUCLEOTIDE SEQUENCE [LARGE SCALE GENOMIC DNA]</scope>
    <source>
        <strain evidence="3 5">DSM 4103</strain>
    </source>
</reference>
<keyword evidence="1" id="KW-0472">Membrane</keyword>
<organism evidence="2 4">
    <name type="scientific">Methanosphaera cuniculi</name>
    <dbReference type="NCBI Taxonomy" id="1077256"/>
    <lineage>
        <taxon>Archaea</taxon>
        <taxon>Methanobacteriati</taxon>
        <taxon>Methanobacteriota</taxon>
        <taxon>Methanomada group</taxon>
        <taxon>Methanobacteria</taxon>
        <taxon>Methanobacteriales</taxon>
        <taxon>Methanobacteriaceae</taxon>
        <taxon>Methanosphaera</taxon>
    </lineage>
</organism>
<keyword evidence="4" id="KW-1185">Reference proteome</keyword>
<name>A0A2A2HDI9_9EURY</name>
<gene>
    <name evidence="2" type="ORF">ASJ82_02410</name>
    <name evidence="3" type="ORF">MSCUN_06840</name>
</gene>
<evidence type="ECO:0000313" key="2">
    <source>
        <dbReference type="EMBL" id="PAV07445.1"/>
    </source>
</evidence>
<evidence type="ECO:0000313" key="5">
    <source>
        <dbReference type="Proteomes" id="UP000246004"/>
    </source>
</evidence>
<reference evidence="2 4" key="2">
    <citation type="journal article" date="2017" name="BMC Genomics">
        <title>Genomic analysis of methanogenic archaea reveals a shift towards energy conservation.</title>
        <authorList>
            <person name="Gilmore S.P."/>
            <person name="Henske J.K."/>
            <person name="Sexton J.A."/>
            <person name="Solomon K.V."/>
            <person name="Seppala S."/>
            <person name="Yoo J.I."/>
            <person name="Huyett L.M."/>
            <person name="Pressman A."/>
            <person name="Cogan J.Z."/>
            <person name="Kivenson V."/>
            <person name="Peng X."/>
            <person name="Tan Y."/>
            <person name="Valentine D.L."/>
            <person name="O'Malley M.A."/>
        </authorList>
    </citation>
    <scope>NUCLEOTIDE SEQUENCE [LARGE SCALE GENOMIC DNA]</scope>
    <source>
        <strain evidence="2 4">1R-7</strain>
    </source>
</reference>
<evidence type="ECO:0000313" key="4">
    <source>
        <dbReference type="Proteomes" id="UP000217528"/>
    </source>
</evidence>
<dbReference type="EMBL" id="LWMS01000019">
    <property type="protein sequence ID" value="PWL08433.1"/>
    <property type="molecule type" value="Genomic_DNA"/>
</dbReference>
<proteinExistence type="predicted"/>
<comment type="caution">
    <text evidence="2">The sequence shown here is derived from an EMBL/GenBank/DDBJ whole genome shotgun (WGS) entry which is preliminary data.</text>
</comment>
<protein>
    <submittedName>
        <fullName evidence="2">Uncharacterized protein</fullName>
    </submittedName>
</protein>